<evidence type="ECO:0000256" key="1">
    <source>
        <dbReference type="SAM" id="MobiDB-lite"/>
    </source>
</evidence>
<keyword evidence="4" id="KW-1185">Reference proteome</keyword>
<dbReference type="VEuPathDB" id="AmoebaDB:NF0083870"/>
<dbReference type="OrthoDB" id="10478666at2759"/>
<dbReference type="EMBL" id="VFQX01000013">
    <property type="protein sequence ID" value="KAF0981459.1"/>
    <property type="molecule type" value="Genomic_DNA"/>
</dbReference>
<protein>
    <submittedName>
        <fullName evidence="3">Uncharacterized protein</fullName>
    </submittedName>
</protein>
<dbReference type="GeneID" id="68119331"/>
<reference evidence="3 4" key="1">
    <citation type="journal article" date="2019" name="Sci. Rep.">
        <title>Nanopore sequencing improves the draft genome of the human pathogenic amoeba Naegleria fowleri.</title>
        <authorList>
            <person name="Liechti N."/>
            <person name="Schurch N."/>
            <person name="Bruggmann R."/>
            <person name="Wittwer M."/>
        </authorList>
    </citation>
    <scope>NUCLEOTIDE SEQUENCE [LARGE SCALE GENOMIC DNA]</scope>
    <source>
        <strain evidence="3 4">ATCC 30894</strain>
    </source>
</reference>
<evidence type="ECO:0000313" key="4">
    <source>
        <dbReference type="Proteomes" id="UP000444721"/>
    </source>
</evidence>
<dbReference type="Proteomes" id="UP000444721">
    <property type="component" value="Unassembled WGS sequence"/>
</dbReference>
<evidence type="ECO:0000256" key="2">
    <source>
        <dbReference type="SAM" id="Phobius"/>
    </source>
</evidence>
<organism evidence="3 4">
    <name type="scientific">Naegleria fowleri</name>
    <name type="common">Brain eating amoeba</name>
    <dbReference type="NCBI Taxonomy" id="5763"/>
    <lineage>
        <taxon>Eukaryota</taxon>
        <taxon>Discoba</taxon>
        <taxon>Heterolobosea</taxon>
        <taxon>Tetramitia</taxon>
        <taxon>Eutetramitia</taxon>
        <taxon>Vahlkampfiidae</taxon>
        <taxon>Naegleria</taxon>
    </lineage>
</organism>
<dbReference type="VEuPathDB" id="AmoebaDB:NfTy_038200"/>
<name>A0A6A5C866_NAEFO</name>
<accession>A0A6A5C866</accession>
<comment type="caution">
    <text evidence="3">The sequence shown here is derived from an EMBL/GenBank/DDBJ whole genome shotgun (WGS) entry which is preliminary data.</text>
</comment>
<gene>
    <name evidence="3" type="ORF">FDP41_012116</name>
</gene>
<feature type="region of interest" description="Disordered" evidence="1">
    <location>
        <begin position="1"/>
        <end position="27"/>
    </location>
</feature>
<keyword evidence="2" id="KW-0812">Transmembrane</keyword>
<keyword evidence="2" id="KW-0472">Membrane</keyword>
<dbReference type="VEuPathDB" id="AmoebaDB:FDP41_012116"/>
<dbReference type="AlphaFoldDB" id="A0A6A5C866"/>
<evidence type="ECO:0000313" key="3">
    <source>
        <dbReference type="EMBL" id="KAF0981459.1"/>
    </source>
</evidence>
<proteinExistence type="predicted"/>
<keyword evidence="2" id="KW-1133">Transmembrane helix</keyword>
<feature type="transmembrane region" description="Helical" evidence="2">
    <location>
        <begin position="154"/>
        <end position="180"/>
    </location>
</feature>
<dbReference type="RefSeq" id="XP_044566172.1">
    <property type="nucleotide sequence ID" value="XM_044702600.1"/>
</dbReference>
<sequence>MPAPVLASPLFPESGRNDHHHHHEEDGPIITNNLEKLNAPNDDVTTLSGTSQTVSSSVNKNSWNYYKISFPSRTVMTLSFTTFDSITVYVKEGSIPSSFDYDYILLTQYSVKTIVSTSLNQTTTFYIGVASDSSFYSYSSYTLSISLNQGIPNWVIGVIIGSVIFGLCVVLIIILVPILICCGVCAAVTSSGSSSQPKSGNTTVTTYHVKTPILTHVFTPPQYHTTTHVVTPPPPQNDPVVYYHNNANFYPTSQQPSQPYNIIEHSHQHDIIYNPNMPSQAVNYHKI</sequence>